<gene>
    <name evidence="3" type="ORF">BJX68DRAFT_270071</name>
</gene>
<dbReference type="Pfam" id="PF13921">
    <property type="entry name" value="Myb_DNA-bind_6"/>
    <property type="match status" value="1"/>
</dbReference>
<evidence type="ECO:0008006" key="5">
    <source>
        <dbReference type="Google" id="ProtNLM"/>
    </source>
</evidence>
<proteinExistence type="predicted"/>
<dbReference type="PROSITE" id="PS51294">
    <property type="entry name" value="HTH_MYB"/>
    <property type="match status" value="3"/>
</dbReference>
<name>A0ABR4JU54_9EURO</name>
<keyword evidence="4" id="KW-1185">Reference proteome</keyword>
<dbReference type="InterPro" id="IPR050560">
    <property type="entry name" value="MYB_TF"/>
</dbReference>
<dbReference type="InterPro" id="IPR017930">
    <property type="entry name" value="Myb_dom"/>
</dbReference>
<dbReference type="PANTHER" id="PTHR45614">
    <property type="entry name" value="MYB PROTEIN-RELATED"/>
    <property type="match status" value="1"/>
</dbReference>
<evidence type="ECO:0000259" key="1">
    <source>
        <dbReference type="PROSITE" id="PS50090"/>
    </source>
</evidence>
<accession>A0ABR4JU54</accession>
<feature type="domain" description="HTH myb-type" evidence="2">
    <location>
        <begin position="34"/>
        <end position="59"/>
    </location>
</feature>
<feature type="domain" description="Myb-like" evidence="1">
    <location>
        <begin position="65"/>
        <end position="111"/>
    </location>
</feature>
<organism evidence="3 4">
    <name type="scientific">Aspergillus pseudodeflectus</name>
    <dbReference type="NCBI Taxonomy" id="176178"/>
    <lineage>
        <taxon>Eukaryota</taxon>
        <taxon>Fungi</taxon>
        <taxon>Dikarya</taxon>
        <taxon>Ascomycota</taxon>
        <taxon>Pezizomycotina</taxon>
        <taxon>Eurotiomycetes</taxon>
        <taxon>Eurotiomycetidae</taxon>
        <taxon>Eurotiales</taxon>
        <taxon>Aspergillaceae</taxon>
        <taxon>Aspergillus</taxon>
        <taxon>Aspergillus subgen. Nidulantes</taxon>
    </lineage>
</organism>
<feature type="domain" description="Myb-like" evidence="1">
    <location>
        <begin position="112"/>
        <end position="159"/>
    </location>
</feature>
<dbReference type="SUPFAM" id="SSF46689">
    <property type="entry name" value="Homeodomain-like"/>
    <property type="match status" value="2"/>
</dbReference>
<dbReference type="PANTHER" id="PTHR45614:SF265">
    <property type="entry name" value="MYB-LIKE DOMAIN-CONTAINING PROTEIN-RELATED"/>
    <property type="match status" value="1"/>
</dbReference>
<dbReference type="PROSITE" id="PS50090">
    <property type="entry name" value="MYB_LIKE"/>
    <property type="match status" value="3"/>
</dbReference>
<dbReference type="Pfam" id="PF00249">
    <property type="entry name" value="Myb_DNA-binding"/>
    <property type="match status" value="1"/>
</dbReference>
<feature type="domain" description="HTH myb-type" evidence="2">
    <location>
        <begin position="116"/>
        <end position="167"/>
    </location>
</feature>
<dbReference type="RefSeq" id="XP_070895701.1">
    <property type="nucleotide sequence ID" value="XM_071046517.1"/>
</dbReference>
<feature type="domain" description="Myb-like" evidence="1">
    <location>
        <begin position="3"/>
        <end position="61"/>
    </location>
</feature>
<evidence type="ECO:0000259" key="2">
    <source>
        <dbReference type="PROSITE" id="PS51294"/>
    </source>
</evidence>
<protein>
    <recommendedName>
        <fullName evidence="5">Homeodomain-like protein</fullName>
    </recommendedName>
</protein>
<evidence type="ECO:0000313" key="3">
    <source>
        <dbReference type="EMBL" id="KAL2843576.1"/>
    </source>
</evidence>
<reference evidence="3 4" key="1">
    <citation type="submission" date="2024-07" db="EMBL/GenBank/DDBJ databases">
        <title>Section-level genome sequencing and comparative genomics of Aspergillus sections Usti and Cavernicolus.</title>
        <authorList>
            <consortium name="Lawrence Berkeley National Laboratory"/>
            <person name="Nybo J.L."/>
            <person name="Vesth T.C."/>
            <person name="Theobald S."/>
            <person name="Frisvad J.C."/>
            <person name="Larsen T.O."/>
            <person name="Kjaerboelling I."/>
            <person name="Rothschild-Mancinelli K."/>
            <person name="Lyhne E.K."/>
            <person name="Kogle M.E."/>
            <person name="Barry K."/>
            <person name="Clum A."/>
            <person name="Na H."/>
            <person name="Ledsgaard L."/>
            <person name="Lin J."/>
            <person name="Lipzen A."/>
            <person name="Kuo A."/>
            <person name="Riley R."/>
            <person name="Mondo S."/>
            <person name="LaButti K."/>
            <person name="Haridas S."/>
            <person name="Pangalinan J."/>
            <person name="Salamov A.A."/>
            <person name="Simmons B.A."/>
            <person name="Magnuson J.K."/>
            <person name="Chen J."/>
            <person name="Drula E."/>
            <person name="Henrissat B."/>
            <person name="Wiebenga A."/>
            <person name="Lubbers R.J."/>
            <person name="Gomes A.C."/>
            <person name="Macurrencykelacurrency M.R."/>
            <person name="Stajich J."/>
            <person name="Grigoriev I.V."/>
            <person name="Mortensen U.H."/>
            <person name="De vries R.P."/>
            <person name="Baker S.E."/>
            <person name="Andersen M.R."/>
        </authorList>
    </citation>
    <scope>NUCLEOTIDE SEQUENCE [LARGE SCALE GENOMIC DNA]</scope>
    <source>
        <strain evidence="3 4">CBS 756.74</strain>
    </source>
</reference>
<dbReference type="CDD" id="cd00167">
    <property type="entry name" value="SANT"/>
    <property type="match status" value="3"/>
</dbReference>
<dbReference type="Proteomes" id="UP001610444">
    <property type="component" value="Unassembled WGS sequence"/>
</dbReference>
<dbReference type="GeneID" id="98161681"/>
<feature type="domain" description="HTH myb-type" evidence="2">
    <location>
        <begin position="65"/>
        <end position="115"/>
    </location>
</feature>
<dbReference type="Gene3D" id="1.10.10.60">
    <property type="entry name" value="Homeodomain-like"/>
    <property type="match status" value="3"/>
</dbReference>
<dbReference type="InterPro" id="IPR001005">
    <property type="entry name" value="SANT/Myb"/>
</dbReference>
<dbReference type="EMBL" id="JBFXLR010000045">
    <property type="protein sequence ID" value="KAL2843576.1"/>
    <property type="molecule type" value="Genomic_DNA"/>
</dbReference>
<evidence type="ECO:0000313" key="4">
    <source>
        <dbReference type="Proteomes" id="UP001610444"/>
    </source>
</evidence>
<dbReference type="InterPro" id="IPR009057">
    <property type="entry name" value="Homeodomain-like_sf"/>
</dbReference>
<sequence length="371" mass="41497">MSETPGRRRWWTTDEDRILQEEVKTQLQTDGPDGSRNWSAIAEKLPGRSNKDCRKRWTKISLSSRKGTWSGAEDHLLRKAVAKVGFQWTKVAEMVGSRHPDQCAKRWHHSLDPNVKRGPWAPDEDAALLDAVQRVGRDWKEIGRELFPSRSTTDIKNRYVILSRRRGICMSSQVNSSTMDSGACSDTQIMESDGHNQVDLLSPGMDLSLVNTPCDSGIFNLIADDLNMNINMNMPFTSDLPSYLFETGRSLQHTDITTDNAIEQYAQQTHDIPDWSTFKPPLPPPPFSFLSPHSPASELELENCDPSLLMNNGGNVSTSSVPEIPGVLLDTPSDASTLVLEDLRPETVKLVIDTLLRTNSKFGMRLYNTGS</sequence>
<comment type="caution">
    <text evidence="3">The sequence shown here is derived from an EMBL/GenBank/DDBJ whole genome shotgun (WGS) entry which is preliminary data.</text>
</comment>
<dbReference type="SMART" id="SM00717">
    <property type="entry name" value="SANT"/>
    <property type="match status" value="3"/>
</dbReference>